<sequence length="444" mass="49225">MFAVSEAVELAHRTLEQHIAGLWVEGEVSNLVLPRSGHAYFTLKDGRGALPTAMWATSVRRLRFRLQEGQRLRVFGRMGIYAAQGRFQLYAERAEPVGVGELALALEQLKRKLHDEGLFAEARKRPLPAWPRGIGVVTSPNGAAVHDIIKVVRRRMPTPILLSPAKVQGPEAPYELIAALRLLARAAEARDIEVIILGRGGGSMEDLWAFNHEGLARAVVDCPVPVVSAVGHEVDVTVCDLVADRRAATPSQAGELVVPDRRELAARFDEYQRRMVRNIERRTVDLGARLHGGSRRLERWGRSWVREQRGQLEHSHARLLVEVRGALEADRRRHRALAERLAAVDPRVRVAQQRRALHELERRLIRAGRSMTAELRPRLARAAGKLDALSPLAVLGRGYALARDEGGRVIRKASEVEVGDAVSLRLSEGQLSVEVRSKAGAVDP</sequence>
<dbReference type="GO" id="GO:0009318">
    <property type="term" value="C:exodeoxyribonuclease VII complex"/>
    <property type="evidence" value="ECO:0007669"/>
    <property type="project" value="UniProtKB-UniRule"/>
</dbReference>
<dbReference type="HAMAP" id="MF_00378">
    <property type="entry name" value="Exonuc_7_L"/>
    <property type="match status" value="1"/>
</dbReference>
<comment type="subcellular location">
    <subcellularLocation>
        <location evidence="5 6">Cytoplasm</location>
    </subcellularLocation>
</comment>
<evidence type="ECO:0000256" key="4">
    <source>
        <dbReference type="ARBA" id="ARBA00022839"/>
    </source>
</evidence>
<dbReference type="NCBIfam" id="TIGR00237">
    <property type="entry name" value="xseA"/>
    <property type="match status" value="1"/>
</dbReference>
<dbReference type="AlphaFoldDB" id="A6GBZ4"/>
<keyword evidence="2 5" id="KW-0540">Nuclease</keyword>
<dbReference type="GO" id="GO:0008855">
    <property type="term" value="F:exodeoxyribonuclease VII activity"/>
    <property type="evidence" value="ECO:0007669"/>
    <property type="project" value="UniProtKB-UniRule"/>
</dbReference>
<keyword evidence="1 5" id="KW-0963">Cytoplasm</keyword>
<dbReference type="Proteomes" id="UP000005801">
    <property type="component" value="Unassembled WGS sequence"/>
</dbReference>
<dbReference type="STRING" id="391625.PPSIR1_24149"/>
<evidence type="ECO:0000259" key="8">
    <source>
        <dbReference type="Pfam" id="PF13742"/>
    </source>
</evidence>
<dbReference type="CDD" id="cd04489">
    <property type="entry name" value="ExoVII_LU_OBF"/>
    <property type="match status" value="1"/>
</dbReference>
<accession>A6GBZ4</accession>
<keyword evidence="4 5" id="KW-0269">Exonuclease</keyword>
<reference evidence="9 10" key="1">
    <citation type="submission" date="2007-06" db="EMBL/GenBank/DDBJ databases">
        <authorList>
            <person name="Shimkets L."/>
            <person name="Ferriera S."/>
            <person name="Johnson J."/>
            <person name="Kravitz S."/>
            <person name="Beeson K."/>
            <person name="Sutton G."/>
            <person name="Rogers Y.-H."/>
            <person name="Friedman R."/>
            <person name="Frazier M."/>
            <person name="Venter J.C."/>
        </authorList>
    </citation>
    <scope>NUCLEOTIDE SEQUENCE [LARGE SCALE GENOMIC DNA]</scope>
    <source>
        <strain evidence="9 10">SIR-1</strain>
    </source>
</reference>
<dbReference type="InterPro" id="IPR020579">
    <property type="entry name" value="Exonuc_VII_lsu_C"/>
</dbReference>
<dbReference type="PANTHER" id="PTHR30008">
    <property type="entry name" value="EXODEOXYRIBONUCLEASE 7 LARGE SUBUNIT"/>
    <property type="match status" value="1"/>
</dbReference>
<name>A6GBZ4_9BACT</name>
<comment type="catalytic activity">
    <reaction evidence="5 6">
        <text>Exonucleolytic cleavage in either 5'- to 3'- or 3'- to 5'-direction to yield nucleoside 5'-phosphates.</text>
        <dbReference type="EC" id="3.1.11.6"/>
    </reaction>
</comment>
<comment type="subunit">
    <text evidence="5">Heterooligomer composed of large and small subunits.</text>
</comment>
<gene>
    <name evidence="5" type="primary">xseA</name>
    <name evidence="9" type="ORF">PPSIR1_24149</name>
</gene>
<evidence type="ECO:0000256" key="6">
    <source>
        <dbReference type="RuleBase" id="RU004355"/>
    </source>
</evidence>
<dbReference type="InterPro" id="IPR003753">
    <property type="entry name" value="Exonuc_VII_L"/>
</dbReference>
<dbReference type="PANTHER" id="PTHR30008:SF0">
    <property type="entry name" value="EXODEOXYRIBONUCLEASE 7 LARGE SUBUNIT"/>
    <property type="match status" value="1"/>
</dbReference>
<protein>
    <recommendedName>
        <fullName evidence="5">Exodeoxyribonuclease 7 large subunit</fullName>
        <ecNumber evidence="5">3.1.11.6</ecNumber>
    </recommendedName>
    <alternativeName>
        <fullName evidence="5">Exodeoxyribonuclease VII large subunit</fullName>
        <shortName evidence="5">Exonuclease VII large subunit</shortName>
    </alternativeName>
</protein>
<comment type="function">
    <text evidence="5">Bidirectionally degrades single-stranded DNA into large acid-insoluble oligonucleotides, which are then degraded further into small acid-soluble oligonucleotides.</text>
</comment>
<evidence type="ECO:0000256" key="5">
    <source>
        <dbReference type="HAMAP-Rule" id="MF_00378"/>
    </source>
</evidence>
<dbReference type="Pfam" id="PF13742">
    <property type="entry name" value="tRNA_anti_2"/>
    <property type="match status" value="1"/>
</dbReference>
<dbReference type="GO" id="GO:0006308">
    <property type="term" value="P:DNA catabolic process"/>
    <property type="evidence" value="ECO:0007669"/>
    <property type="project" value="UniProtKB-UniRule"/>
</dbReference>
<organism evidence="9 10">
    <name type="scientific">Plesiocystis pacifica SIR-1</name>
    <dbReference type="NCBI Taxonomy" id="391625"/>
    <lineage>
        <taxon>Bacteria</taxon>
        <taxon>Pseudomonadati</taxon>
        <taxon>Myxococcota</taxon>
        <taxon>Polyangia</taxon>
        <taxon>Nannocystales</taxon>
        <taxon>Nannocystaceae</taxon>
        <taxon>Plesiocystis</taxon>
    </lineage>
</organism>
<proteinExistence type="inferred from homology"/>
<evidence type="ECO:0000313" key="10">
    <source>
        <dbReference type="Proteomes" id="UP000005801"/>
    </source>
</evidence>
<evidence type="ECO:0000259" key="7">
    <source>
        <dbReference type="Pfam" id="PF02601"/>
    </source>
</evidence>
<evidence type="ECO:0000256" key="2">
    <source>
        <dbReference type="ARBA" id="ARBA00022722"/>
    </source>
</evidence>
<dbReference type="InterPro" id="IPR025824">
    <property type="entry name" value="OB-fold_nuc-bd_dom"/>
</dbReference>
<dbReference type="GO" id="GO:0003676">
    <property type="term" value="F:nucleic acid binding"/>
    <property type="evidence" value="ECO:0007669"/>
    <property type="project" value="InterPro"/>
</dbReference>
<dbReference type="GO" id="GO:0005737">
    <property type="term" value="C:cytoplasm"/>
    <property type="evidence" value="ECO:0007669"/>
    <property type="project" value="UniProtKB-SubCell"/>
</dbReference>
<dbReference type="Pfam" id="PF02601">
    <property type="entry name" value="Exonuc_VII_L"/>
    <property type="match status" value="1"/>
</dbReference>
<evidence type="ECO:0000256" key="1">
    <source>
        <dbReference type="ARBA" id="ARBA00022490"/>
    </source>
</evidence>
<dbReference type="EMBL" id="ABCS01000062">
    <property type="protein sequence ID" value="EDM76556.1"/>
    <property type="molecule type" value="Genomic_DNA"/>
</dbReference>
<evidence type="ECO:0000256" key="3">
    <source>
        <dbReference type="ARBA" id="ARBA00022801"/>
    </source>
</evidence>
<comment type="similarity">
    <text evidence="5 6">Belongs to the XseA family.</text>
</comment>
<keyword evidence="10" id="KW-1185">Reference proteome</keyword>
<feature type="domain" description="Exonuclease VII large subunit C-terminal" evidence="7">
    <location>
        <begin position="118"/>
        <end position="433"/>
    </location>
</feature>
<keyword evidence="3 5" id="KW-0378">Hydrolase</keyword>
<dbReference type="eggNOG" id="COG1570">
    <property type="taxonomic scope" value="Bacteria"/>
</dbReference>
<feature type="domain" description="OB-fold nucleic acid binding" evidence="8">
    <location>
        <begin position="3"/>
        <end position="93"/>
    </location>
</feature>
<evidence type="ECO:0000313" key="9">
    <source>
        <dbReference type="EMBL" id="EDM76556.1"/>
    </source>
</evidence>
<comment type="caution">
    <text evidence="9">The sequence shown here is derived from an EMBL/GenBank/DDBJ whole genome shotgun (WGS) entry which is preliminary data.</text>
</comment>
<dbReference type="EC" id="3.1.11.6" evidence="5"/>